<dbReference type="CDD" id="cd07182">
    <property type="entry name" value="RNase_HII_bacteria_HII_like"/>
    <property type="match status" value="1"/>
</dbReference>
<dbReference type="GO" id="GO:0006298">
    <property type="term" value="P:mismatch repair"/>
    <property type="evidence" value="ECO:0007669"/>
    <property type="project" value="TreeGrafter"/>
</dbReference>
<dbReference type="GO" id="GO:0003723">
    <property type="term" value="F:RNA binding"/>
    <property type="evidence" value="ECO:0007669"/>
    <property type="project" value="UniProtKB-UniRule"/>
</dbReference>
<dbReference type="SUPFAM" id="SSF53098">
    <property type="entry name" value="Ribonuclease H-like"/>
    <property type="match status" value="1"/>
</dbReference>
<keyword evidence="8 14" id="KW-0963">Cytoplasm</keyword>
<evidence type="ECO:0000256" key="17">
    <source>
        <dbReference type="SAM" id="Coils"/>
    </source>
</evidence>
<evidence type="ECO:0000256" key="12">
    <source>
        <dbReference type="ARBA" id="ARBA00022801"/>
    </source>
</evidence>
<evidence type="ECO:0000256" key="9">
    <source>
        <dbReference type="ARBA" id="ARBA00022722"/>
    </source>
</evidence>
<dbReference type="GO" id="GO:0032299">
    <property type="term" value="C:ribonuclease H2 complex"/>
    <property type="evidence" value="ECO:0007669"/>
    <property type="project" value="TreeGrafter"/>
</dbReference>
<dbReference type="InterPro" id="IPR001352">
    <property type="entry name" value="RNase_HII/HIII"/>
</dbReference>
<dbReference type="NCBIfam" id="NF000595">
    <property type="entry name" value="PRK00015.1-3"/>
    <property type="match status" value="1"/>
</dbReference>
<evidence type="ECO:0000256" key="5">
    <source>
        <dbReference type="ARBA" id="ARBA00007383"/>
    </source>
</evidence>
<dbReference type="HAMAP" id="MF_00052_B">
    <property type="entry name" value="RNase_HII_B"/>
    <property type="match status" value="1"/>
</dbReference>
<dbReference type="FunFam" id="3.30.420.10:FF:000006">
    <property type="entry name" value="Ribonuclease HII"/>
    <property type="match status" value="1"/>
</dbReference>
<dbReference type="AlphaFoldDB" id="A0A0R1QT34"/>
<feature type="binding site" evidence="14 15">
    <location>
        <position position="75"/>
    </location>
    <ligand>
        <name>a divalent metal cation</name>
        <dbReference type="ChEBI" id="CHEBI:60240"/>
    </ligand>
</feature>
<dbReference type="EC" id="3.1.26.4" evidence="6 14"/>
<organism evidence="19 20">
    <name type="scientific">Lacticaseibacillus manihotivorans DSM 13343 = JCM 12514</name>
    <dbReference type="NCBI Taxonomy" id="1423769"/>
    <lineage>
        <taxon>Bacteria</taxon>
        <taxon>Bacillati</taxon>
        <taxon>Bacillota</taxon>
        <taxon>Bacilli</taxon>
        <taxon>Lactobacillales</taxon>
        <taxon>Lactobacillaceae</taxon>
        <taxon>Lacticaseibacillus</taxon>
    </lineage>
</organism>
<dbReference type="GO" id="GO:0004523">
    <property type="term" value="F:RNA-DNA hybrid ribonuclease activity"/>
    <property type="evidence" value="ECO:0007669"/>
    <property type="project" value="UniProtKB-UniRule"/>
</dbReference>
<proteinExistence type="inferred from homology"/>
<keyword evidence="12 14" id="KW-0378">Hydrolase</keyword>
<accession>A0A0R1QT34</accession>
<dbReference type="PANTHER" id="PTHR10954">
    <property type="entry name" value="RIBONUCLEASE H2 SUBUNIT A"/>
    <property type="match status" value="1"/>
</dbReference>
<keyword evidence="11 14" id="KW-0255">Endonuclease</keyword>
<comment type="similarity">
    <text evidence="5 14 16">Belongs to the RNase HII family.</text>
</comment>
<feature type="binding site" evidence="14 15">
    <location>
        <position position="166"/>
    </location>
    <ligand>
        <name>a divalent metal cation</name>
        <dbReference type="ChEBI" id="CHEBI:60240"/>
    </ligand>
</feature>
<dbReference type="InterPro" id="IPR022898">
    <property type="entry name" value="RNase_HII"/>
</dbReference>
<evidence type="ECO:0000256" key="1">
    <source>
        <dbReference type="ARBA" id="ARBA00000077"/>
    </source>
</evidence>
<evidence type="ECO:0000256" key="2">
    <source>
        <dbReference type="ARBA" id="ARBA00001946"/>
    </source>
</evidence>
<keyword evidence="9 14" id="KW-0540">Nuclease</keyword>
<comment type="cofactor">
    <cofactor evidence="2">
        <name>Mg(2+)</name>
        <dbReference type="ChEBI" id="CHEBI:18420"/>
    </cofactor>
</comment>
<name>A0A0R1QT34_9LACO</name>
<comment type="subcellular location">
    <subcellularLocation>
        <location evidence="4 14">Cytoplasm</location>
    </subcellularLocation>
</comment>
<dbReference type="InterPro" id="IPR036397">
    <property type="entry name" value="RNaseH_sf"/>
</dbReference>
<evidence type="ECO:0000256" key="10">
    <source>
        <dbReference type="ARBA" id="ARBA00022723"/>
    </source>
</evidence>
<evidence type="ECO:0000313" key="20">
    <source>
        <dbReference type="Proteomes" id="UP000051790"/>
    </source>
</evidence>
<dbReference type="Gene3D" id="3.30.420.10">
    <property type="entry name" value="Ribonuclease H-like superfamily/Ribonuclease H"/>
    <property type="match status" value="1"/>
</dbReference>
<comment type="caution">
    <text evidence="19">The sequence shown here is derived from an EMBL/GenBank/DDBJ whole genome shotgun (WGS) entry which is preliminary data.</text>
</comment>
<evidence type="ECO:0000256" key="15">
    <source>
        <dbReference type="PROSITE-ProRule" id="PRU01319"/>
    </source>
</evidence>
<keyword evidence="17" id="KW-0175">Coiled coil</keyword>
<evidence type="ECO:0000256" key="8">
    <source>
        <dbReference type="ARBA" id="ARBA00022490"/>
    </source>
</evidence>
<evidence type="ECO:0000256" key="13">
    <source>
        <dbReference type="ARBA" id="ARBA00023211"/>
    </source>
</evidence>
<gene>
    <name evidence="14" type="primary">rnhB</name>
    <name evidence="19" type="ORF">FD01_GL000642</name>
</gene>
<evidence type="ECO:0000256" key="7">
    <source>
        <dbReference type="ARBA" id="ARBA00019179"/>
    </source>
</evidence>
<comment type="catalytic activity">
    <reaction evidence="1 14 15 16">
        <text>Endonucleolytic cleavage to 5'-phosphomonoester.</text>
        <dbReference type="EC" id="3.1.26.4"/>
    </reaction>
</comment>
<evidence type="ECO:0000256" key="14">
    <source>
        <dbReference type="HAMAP-Rule" id="MF_00052"/>
    </source>
</evidence>
<evidence type="ECO:0000256" key="16">
    <source>
        <dbReference type="RuleBase" id="RU003515"/>
    </source>
</evidence>
<dbReference type="GO" id="GO:0005737">
    <property type="term" value="C:cytoplasm"/>
    <property type="evidence" value="ECO:0007669"/>
    <property type="project" value="UniProtKB-SubCell"/>
</dbReference>
<dbReference type="Proteomes" id="UP000051790">
    <property type="component" value="Unassembled WGS sequence"/>
</dbReference>
<reference evidence="19 20" key="1">
    <citation type="journal article" date="2015" name="Genome Announc.">
        <title>Expanding the biotechnology potential of lactobacilli through comparative genomics of 213 strains and associated genera.</title>
        <authorList>
            <person name="Sun Z."/>
            <person name="Harris H.M."/>
            <person name="McCann A."/>
            <person name="Guo C."/>
            <person name="Argimon S."/>
            <person name="Zhang W."/>
            <person name="Yang X."/>
            <person name="Jeffery I.B."/>
            <person name="Cooney J.C."/>
            <person name="Kagawa T.F."/>
            <person name="Liu W."/>
            <person name="Song Y."/>
            <person name="Salvetti E."/>
            <person name="Wrobel A."/>
            <person name="Rasinkangas P."/>
            <person name="Parkhill J."/>
            <person name="Rea M.C."/>
            <person name="O'Sullivan O."/>
            <person name="Ritari J."/>
            <person name="Douillard F.P."/>
            <person name="Paul Ross R."/>
            <person name="Yang R."/>
            <person name="Briner A.E."/>
            <person name="Felis G.E."/>
            <person name="de Vos W.M."/>
            <person name="Barrangou R."/>
            <person name="Klaenhammer T.R."/>
            <person name="Caufield P.W."/>
            <person name="Cui Y."/>
            <person name="Zhang H."/>
            <person name="O'Toole P.W."/>
        </authorList>
    </citation>
    <scope>NUCLEOTIDE SEQUENCE [LARGE SCALE GENOMIC DNA]</scope>
    <source>
        <strain evidence="19 20">DSM 13343</strain>
    </source>
</reference>
<feature type="coiled-coil region" evidence="17">
    <location>
        <begin position="30"/>
        <end position="57"/>
    </location>
</feature>
<evidence type="ECO:0000256" key="3">
    <source>
        <dbReference type="ARBA" id="ARBA00004065"/>
    </source>
</evidence>
<keyword evidence="10 14" id="KW-0479">Metal-binding</keyword>
<sequence length="253" mass="28046">MTQTLSELRTLLKADQVDEALLTELAQDPRVGAQKLLEQYQNRQAKAEAEALALNYRTRYERKLWAQYPRIAGIDEVGRGPLAGPVVTCAVVLPQDFDLDVNDSKQLSAHKREALFPQIMHEALAVSLGVADNHEIDRENIYHATELAMGRAVASLRVQPDYLLVDALTVPTNIPQRKLIHGDANSISIAAASIVAKVVRDRLMVMYDRVYPGYDLADNMGYGTAKHLAGLRECGVSPIHRMSFSPVREAANF</sequence>
<keyword evidence="13 14" id="KW-0464">Manganese</keyword>
<keyword evidence="20" id="KW-1185">Reference proteome</keyword>
<dbReference type="RefSeq" id="WP_054717379.1">
    <property type="nucleotide sequence ID" value="NZ_AZEU01000121.1"/>
</dbReference>
<dbReference type="GO" id="GO:0043137">
    <property type="term" value="P:DNA replication, removal of RNA primer"/>
    <property type="evidence" value="ECO:0007669"/>
    <property type="project" value="TreeGrafter"/>
</dbReference>
<evidence type="ECO:0000313" key="19">
    <source>
        <dbReference type="EMBL" id="KRL45610.1"/>
    </source>
</evidence>
<dbReference type="EMBL" id="AZEU01000121">
    <property type="protein sequence ID" value="KRL45610.1"/>
    <property type="molecule type" value="Genomic_DNA"/>
</dbReference>
<feature type="domain" description="RNase H type-2" evidence="18">
    <location>
        <begin position="69"/>
        <end position="253"/>
    </location>
</feature>
<evidence type="ECO:0000256" key="6">
    <source>
        <dbReference type="ARBA" id="ARBA00012180"/>
    </source>
</evidence>
<dbReference type="PROSITE" id="PS51975">
    <property type="entry name" value="RNASE_H_2"/>
    <property type="match status" value="1"/>
</dbReference>
<dbReference type="GO" id="GO:0030145">
    <property type="term" value="F:manganese ion binding"/>
    <property type="evidence" value="ECO:0007669"/>
    <property type="project" value="UniProtKB-UniRule"/>
</dbReference>
<dbReference type="PANTHER" id="PTHR10954:SF18">
    <property type="entry name" value="RIBONUCLEASE HII"/>
    <property type="match status" value="1"/>
</dbReference>
<dbReference type="InterPro" id="IPR012337">
    <property type="entry name" value="RNaseH-like_sf"/>
</dbReference>
<dbReference type="PATRIC" id="fig|1423769.4.peg.684"/>
<comment type="function">
    <text evidence="3 14 16">Endonuclease that specifically degrades the RNA of RNA-DNA hybrids.</text>
</comment>
<evidence type="ECO:0000259" key="18">
    <source>
        <dbReference type="PROSITE" id="PS51975"/>
    </source>
</evidence>
<comment type="cofactor">
    <cofactor evidence="14 15">
        <name>Mn(2+)</name>
        <dbReference type="ChEBI" id="CHEBI:29035"/>
    </cofactor>
    <cofactor evidence="14 15">
        <name>Mg(2+)</name>
        <dbReference type="ChEBI" id="CHEBI:18420"/>
    </cofactor>
    <text evidence="14 15">Manganese or magnesium. Binds 1 divalent metal ion per monomer in the absence of substrate. May bind a second metal ion after substrate binding.</text>
</comment>
<evidence type="ECO:0000256" key="4">
    <source>
        <dbReference type="ARBA" id="ARBA00004496"/>
    </source>
</evidence>
<evidence type="ECO:0000256" key="11">
    <source>
        <dbReference type="ARBA" id="ARBA00022759"/>
    </source>
</evidence>
<dbReference type="Pfam" id="PF01351">
    <property type="entry name" value="RNase_HII"/>
    <property type="match status" value="1"/>
</dbReference>
<dbReference type="NCBIfam" id="NF000594">
    <property type="entry name" value="PRK00015.1-1"/>
    <property type="match status" value="1"/>
</dbReference>
<protein>
    <recommendedName>
        <fullName evidence="7 14">Ribonuclease HII</fullName>
        <shortName evidence="14">RNase HII</shortName>
        <ecNumber evidence="6 14">3.1.26.4</ecNumber>
    </recommendedName>
</protein>
<feature type="binding site" evidence="14 15">
    <location>
        <position position="76"/>
    </location>
    <ligand>
        <name>a divalent metal cation</name>
        <dbReference type="ChEBI" id="CHEBI:60240"/>
    </ligand>
</feature>
<dbReference type="OrthoDB" id="9803420at2"/>
<dbReference type="InterPro" id="IPR024567">
    <property type="entry name" value="RNase_HII/HIII_dom"/>
</dbReference>